<accession>A0A1K0ILB4</accession>
<reference evidence="1" key="1">
    <citation type="submission" date="2016-09" db="EMBL/GenBank/DDBJ databases">
        <authorList>
            <person name="Capua I."/>
            <person name="De Benedictis P."/>
            <person name="Joannis T."/>
            <person name="Lombin L.H."/>
            <person name="Cattoli G."/>
        </authorList>
    </citation>
    <scope>NUCLEOTIDE SEQUENCE</scope>
    <source>
        <strain evidence="1">B9</strain>
    </source>
</reference>
<gene>
    <name evidence="1" type="ORF">CNECB9_1190020</name>
</gene>
<dbReference type="AlphaFoldDB" id="A0A1K0ILB4"/>
<dbReference type="EMBL" id="FMSH01000023">
    <property type="protein sequence ID" value="SCU73546.1"/>
    <property type="molecule type" value="Genomic_DNA"/>
</dbReference>
<name>A0A1K0ILB4_CUPNE</name>
<proteinExistence type="predicted"/>
<protein>
    <submittedName>
        <fullName evidence="1">Uncharacterized protein</fullName>
    </submittedName>
</protein>
<evidence type="ECO:0000313" key="1">
    <source>
        <dbReference type="EMBL" id="SCU73546.1"/>
    </source>
</evidence>
<sequence>MLTVSVKHNIADVRKTLDNIAQKQMPFAIAKALTQTAKVVAGVESRALPRELDKPTPFTMRAFGTKPATKQRQIASVFIKPDQWKYLRYQVDGGERRPTKRAVVIPQGLRVNQYGNMPKAAIRKLLSKPGVFSGTVNGVPGIYQRKGRSVALLVKYVDKAGYKRRFAFGDIGQQAIAAEFWAIFARALAGALATAR</sequence>
<dbReference type="RefSeq" id="WP_340520015.1">
    <property type="nucleotide sequence ID" value="NZ_FMSH01000023.1"/>
</dbReference>
<organism evidence="1">
    <name type="scientific">Cupriavidus necator</name>
    <name type="common">Alcaligenes eutrophus</name>
    <name type="synonym">Ralstonia eutropha</name>
    <dbReference type="NCBI Taxonomy" id="106590"/>
    <lineage>
        <taxon>Bacteria</taxon>
        <taxon>Pseudomonadati</taxon>
        <taxon>Pseudomonadota</taxon>
        <taxon>Betaproteobacteria</taxon>
        <taxon>Burkholderiales</taxon>
        <taxon>Burkholderiaceae</taxon>
        <taxon>Cupriavidus</taxon>
    </lineage>
</organism>